<accession>A0A9P4TSJ6</accession>
<dbReference type="FunFam" id="1.20.1250.20:FF:001515">
    <property type="entry name" value="Uncharacterized protein"/>
    <property type="match status" value="1"/>
</dbReference>
<evidence type="ECO:0000256" key="7">
    <source>
        <dbReference type="SAM" id="Phobius"/>
    </source>
</evidence>
<dbReference type="InterPro" id="IPR005829">
    <property type="entry name" value="Sugar_transporter_CS"/>
</dbReference>
<dbReference type="Gene3D" id="1.20.1250.20">
    <property type="entry name" value="MFS general substrate transporter like domains"/>
    <property type="match status" value="1"/>
</dbReference>
<evidence type="ECO:0000256" key="5">
    <source>
        <dbReference type="ARBA" id="ARBA00023136"/>
    </source>
</evidence>
<keyword evidence="5 7" id="KW-0472">Membrane</keyword>
<dbReference type="OrthoDB" id="6612291at2759"/>
<feature type="transmembrane region" description="Helical" evidence="7">
    <location>
        <begin position="156"/>
        <end position="176"/>
    </location>
</feature>
<evidence type="ECO:0000313" key="10">
    <source>
        <dbReference type="Proteomes" id="UP000800235"/>
    </source>
</evidence>
<feature type="transmembrane region" description="Helical" evidence="7">
    <location>
        <begin position="285"/>
        <end position="304"/>
    </location>
</feature>
<dbReference type="PANTHER" id="PTHR48022:SF11">
    <property type="entry name" value="MONOSACCHARIDE TRANSPORTER (HXT8), PUTATIVE (AFU_ORTHOLOGUE AFUA_2G08120)-RELATED"/>
    <property type="match status" value="1"/>
</dbReference>
<evidence type="ECO:0000313" key="9">
    <source>
        <dbReference type="EMBL" id="KAF2418476.1"/>
    </source>
</evidence>
<dbReference type="InterPro" id="IPR020846">
    <property type="entry name" value="MFS_dom"/>
</dbReference>
<dbReference type="SUPFAM" id="SSF103473">
    <property type="entry name" value="MFS general substrate transporter"/>
    <property type="match status" value="1"/>
</dbReference>
<feature type="transmembrane region" description="Helical" evidence="7">
    <location>
        <begin position="119"/>
        <end position="136"/>
    </location>
</feature>
<dbReference type="GO" id="GO:0005351">
    <property type="term" value="F:carbohydrate:proton symporter activity"/>
    <property type="evidence" value="ECO:0007669"/>
    <property type="project" value="TreeGrafter"/>
</dbReference>
<evidence type="ECO:0000256" key="4">
    <source>
        <dbReference type="ARBA" id="ARBA00022989"/>
    </source>
</evidence>
<keyword evidence="4 7" id="KW-1133">Transmembrane helix</keyword>
<dbReference type="AlphaFoldDB" id="A0A9P4TSJ6"/>
<evidence type="ECO:0000256" key="2">
    <source>
        <dbReference type="ARBA" id="ARBA00010992"/>
    </source>
</evidence>
<sequence length="377" mass="41802">MNGVNIALGYGLASYMGMAWYYFPQVTQWRGPLGLALIWPILMLVVICFVPESPRWLLMKGKVEKAREIVLRLHSIKGDADQSFARSEFYQMHKQADLDITMNPSWTEMFRRPSYRKRVLLAMGFAFLGQSTAVLVINNYGPTLYKSLGYGTKDQLALQCGWITVGVVFNGVGAVIMDKVGRRPLLLLGVAGCCACLIVEAAMVATYAAEGTNKVGLGVGVAAFYIFLAFYSVGVDVAGVVFYSELFPNHIRAKGICLSIATIALTDLVYLQATATAFANIGWRFYLVFIIISGVGTVVSYFYLPETKGIPLEEMAKLFGDPDEVMVYAEDIHMDRNTHELVVDAHDKSGLTHIATETDRPRHTEKQSYAEHLEHHA</sequence>
<comment type="caution">
    <text evidence="9">The sequence shown here is derived from an EMBL/GenBank/DDBJ whole genome shotgun (WGS) entry which is preliminary data.</text>
</comment>
<feature type="transmembrane region" description="Helical" evidence="7">
    <location>
        <begin position="29"/>
        <end position="50"/>
    </location>
</feature>
<name>A0A9P4TSJ6_9PEZI</name>
<keyword evidence="3 7" id="KW-0812">Transmembrane</keyword>
<evidence type="ECO:0000259" key="8">
    <source>
        <dbReference type="PROSITE" id="PS50850"/>
    </source>
</evidence>
<proteinExistence type="inferred from homology"/>
<gene>
    <name evidence="9" type="ORF">EJ08DRAFT_63399</name>
</gene>
<evidence type="ECO:0000256" key="1">
    <source>
        <dbReference type="ARBA" id="ARBA00004141"/>
    </source>
</evidence>
<evidence type="ECO:0000256" key="6">
    <source>
        <dbReference type="SAM" id="MobiDB-lite"/>
    </source>
</evidence>
<keyword evidence="10" id="KW-1185">Reference proteome</keyword>
<dbReference type="PROSITE" id="PS00216">
    <property type="entry name" value="SUGAR_TRANSPORT_1"/>
    <property type="match status" value="1"/>
</dbReference>
<dbReference type="Pfam" id="PF00083">
    <property type="entry name" value="Sugar_tr"/>
    <property type="match status" value="1"/>
</dbReference>
<dbReference type="InterPro" id="IPR005828">
    <property type="entry name" value="MFS_sugar_transport-like"/>
</dbReference>
<dbReference type="Proteomes" id="UP000800235">
    <property type="component" value="Unassembled WGS sequence"/>
</dbReference>
<organism evidence="9 10">
    <name type="scientific">Tothia fuscella</name>
    <dbReference type="NCBI Taxonomy" id="1048955"/>
    <lineage>
        <taxon>Eukaryota</taxon>
        <taxon>Fungi</taxon>
        <taxon>Dikarya</taxon>
        <taxon>Ascomycota</taxon>
        <taxon>Pezizomycotina</taxon>
        <taxon>Dothideomycetes</taxon>
        <taxon>Pleosporomycetidae</taxon>
        <taxon>Venturiales</taxon>
        <taxon>Cylindrosympodiaceae</taxon>
        <taxon>Tothia</taxon>
    </lineage>
</organism>
<dbReference type="InterPro" id="IPR036259">
    <property type="entry name" value="MFS_trans_sf"/>
</dbReference>
<dbReference type="InterPro" id="IPR050360">
    <property type="entry name" value="MFS_Sugar_Transporters"/>
</dbReference>
<dbReference type="GO" id="GO:0016020">
    <property type="term" value="C:membrane"/>
    <property type="evidence" value="ECO:0007669"/>
    <property type="project" value="UniProtKB-SubCell"/>
</dbReference>
<feature type="domain" description="Major facilitator superfamily (MFS) profile" evidence="8">
    <location>
        <begin position="1"/>
        <end position="308"/>
    </location>
</feature>
<protein>
    <submittedName>
        <fullName evidence="9">MFS general substrate transporter</fullName>
    </submittedName>
</protein>
<feature type="region of interest" description="Disordered" evidence="6">
    <location>
        <begin position="356"/>
        <end position="377"/>
    </location>
</feature>
<dbReference type="PROSITE" id="PS50850">
    <property type="entry name" value="MFS"/>
    <property type="match status" value="1"/>
</dbReference>
<reference evidence="9" key="1">
    <citation type="journal article" date="2020" name="Stud. Mycol.">
        <title>101 Dothideomycetes genomes: a test case for predicting lifestyles and emergence of pathogens.</title>
        <authorList>
            <person name="Haridas S."/>
            <person name="Albert R."/>
            <person name="Binder M."/>
            <person name="Bloem J."/>
            <person name="Labutti K."/>
            <person name="Salamov A."/>
            <person name="Andreopoulos B."/>
            <person name="Baker S."/>
            <person name="Barry K."/>
            <person name="Bills G."/>
            <person name="Bluhm B."/>
            <person name="Cannon C."/>
            <person name="Castanera R."/>
            <person name="Culley D."/>
            <person name="Daum C."/>
            <person name="Ezra D."/>
            <person name="Gonzalez J."/>
            <person name="Henrissat B."/>
            <person name="Kuo A."/>
            <person name="Liang C."/>
            <person name="Lipzen A."/>
            <person name="Lutzoni F."/>
            <person name="Magnuson J."/>
            <person name="Mondo S."/>
            <person name="Nolan M."/>
            <person name="Ohm R."/>
            <person name="Pangilinan J."/>
            <person name="Park H.-J."/>
            <person name="Ramirez L."/>
            <person name="Alfaro M."/>
            <person name="Sun H."/>
            <person name="Tritt A."/>
            <person name="Yoshinaga Y."/>
            <person name="Zwiers L.-H."/>
            <person name="Turgeon B."/>
            <person name="Goodwin S."/>
            <person name="Spatafora J."/>
            <person name="Crous P."/>
            <person name="Grigoriev I."/>
        </authorList>
    </citation>
    <scope>NUCLEOTIDE SEQUENCE</scope>
    <source>
        <strain evidence="9">CBS 130266</strain>
    </source>
</reference>
<feature type="transmembrane region" description="Helical" evidence="7">
    <location>
        <begin position="255"/>
        <end position="273"/>
    </location>
</feature>
<feature type="transmembrane region" description="Helical" evidence="7">
    <location>
        <begin position="7"/>
        <end position="23"/>
    </location>
</feature>
<feature type="transmembrane region" description="Helical" evidence="7">
    <location>
        <begin position="185"/>
        <end position="209"/>
    </location>
</feature>
<comment type="similarity">
    <text evidence="2">Belongs to the major facilitator superfamily. Sugar transporter (TC 2.A.1.1) family.</text>
</comment>
<dbReference type="EMBL" id="MU007128">
    <property type="protein sequence ID" value="KAF2418476.1"/>
    <property type="molecule type" value="Genomic_DNA"/>
</dbReference>
<comment type="subcellular location">
    <subcellularLocation>
        <location evidence="1">Membrane</location>
        <topology evidence="1">Multi-pass membrane protein</topology>
    </subcellularLocation>
</comment>
<dbReference type="PANTHER" id="PTHR48022">
    <property type="entry name" value="PLASTIDIC GLUCOSE TRANSPORTER 4"/>
    <property type="match status" value="1"/>
</dbReference>
<feature type="transmembrane region" description="Helical" evidence="7">
    <location>
        <begin position="215"/>
        <end position="243"/>
    </location>
</feature>
<evidence type="ECO:0000256" key="3">
    <source>
        <dbReference type="ARBA" id="ARBA00022692"/>
    </source>
</evidence>